<dbReference type="CDD" id="cd00082">
    <property type="entry name" value="HisKA"/>
    <property type="match status" value="1"/>
</dbReference>
<dbReference type="InterPro" id="IPR001789">
    <property type="entry name" value="Sig_transdc_resp-reg_receiver"/>
</dbReference>
<keyword evidence="6 13" id="KW-0418">Kinase</keyword>
<dbReference type="Gene3D" id="1.10.287.130">
    <property type="match status" value="1"/>
</dbReference>
<dbReference type="GO" id="GO:0005524">
    <property type="term" value="F:ATP binding"/>
    <property type="evidence" value="ECO:0007669"/>
    <property type="project" value="UniProtKB-KW"/>
</dbReference>
<evidence type="ECO:0000313" key="13">
    <source>
        <dbReference type="EMBL" id="SLM30497.1"/>
    </source>
</evidence>
<gene>
    <name evidence="13" type="ORF">MTBBW1_2280039</name>
</gene>
<dbReference type="InterPro" id="IPR036097">
    <property type="entry name" value="HisK_dim/P_sf"/>
</dbReference>
<dbReference type="PROSITE" id="PS50109">
    <property type="entry name" value="HIS_KIN"/>
    <property type="match status" value="1"/>
</dbReference>
<feature type="domain" description="Histidine kinase" evidence="10">
    <location>
        <begin position="268"/>
        <end position="489"/>
    </location>
</feature>
<dbReference type="Gene3D" id="3.30.450.20">
    <property type="entry name" value="PAS domain"/>
    <property type="match status" value="1"/>
</dbReference>
<protein>
    <recommendedName>
        <fullName evidence="2">histidine kinase</fullName>
        <ecNumber evidence="2">2.7.13.3</ecNumber>
    </recommendedName>
</protein>
<dbReference type="PRINTS" id="PR00344">
    <property type="entry name" value="BCTRLSENSOR"/>
</dbReference>
<dbReference type="Gene3D" id="3.40.50.2300">
    <property type="match status" value="1"/>
</dbReference>
<dbReference type="InterPro" id="IPR013656">
    <property type="entry name" value="PAS_4"/>
</dbReference>
<dbReference type="InterPro" id="IPR035965">
    <property type="entry name" value="PAS-like_dom_sf"/>
</dbReference>
<dbReference type="InterPro" id="IPR005467">
    <property type="entry name" value="His_kinase_dom"/>
</dbReference>
<dbReference type="SMART" id="SM00387">
    <property type="entry name" value="HATPase_c"/>
    <property type="match status" value="1"/>
</dbReference>
<dbReference type="Pfam" id="PF00072">
    <property type="entry name" value="Response_reg"/>
    <property type="match status" value="1"/>
</dbReference>
<feature type="domain" description="PAC" evidence="12">
    <location>
        <begin position="209"/>
        <end position="261"/>
    </location>
</feature>
<dbReference type="SUPFAM" id="SSF55785">
    <property type="entry name" value="PYP-like sensor domain (PAS domain)"/>
    <property type="match status" value="1"/>
</dbReference>
<dbReference type="Pfam" id="PF08448">
    <property type="entry name" value="PAS_4"/>
    <property type="match status" value="1"/>
</dbReference>
<name>A0A1W1HDC7_9BACT</name>
<keyword evidence="8" id="KW-0902">Two-component regulatory system</keyword>
<dbReference type="OrthoDB" id="9805967at2"/>
<evidence type="ECO:0000256" key="3">
    <source>
        <dbReference type="ARBA" id="ARBA00022553"/>
    </source>
</evidence>
<proteinExistence type="predicted"/>
<comment type="catalytic activity">
    <reaction evidence="1">
        <text>ATP + protein L-histidine = ADP + protein N-phospho-L-histidine.</text>
        <dbReference type="EC" id="2.7.13.3"/>
    </reaction>
</comment>
<dbReference type="SUPFAM" id="SSF47384">
    <property type="entry name" value="Homodimeric domain of signal transducing histidine kinase"/>
    <property type="match status" value="1"/>
</dbReference>
<dbReference type="EMBL" id="FWEV01000144">
    <property type="protein sequence ID" value="SLM30497.1"/>
    <property type="molecule type" value="Genomic_DNA"/>
</dbReference>
<evidence type="ECO:0000256" key="6">
    <source>
        <dbReference type="ARBA" id="ARBA00022777"/>
    </source>
</evidence>
<keyword evidence="4" id="KW-0808">Transferase</keyword>
<evidence type="ECO:0000256" key="4">
    <source>
        <dbReference type="ARBA" id="ARBA00022679"/>
    </source>
</evidence>
<dbReference type="AlphaFoldDB" id="A0A1W1HDC7"/>
<dbReference type="PROSITE" id="PS50110">
    <property type="entry name" value="RESPONSE_REGULATORY"/>
    <property type="match status" value="1"/>
</dbReference>
<evidence type="ECO:0000256" key="2">
    <source>
        <dbReference type="ARBA" id="ARBA00012438"/>
    </source>
</evidence>
<dbReference type="GO" id="GO:0000155">
    <property type="term" value="F:phosphorelay sensor kinase activity"/>
    <property type="evidence" value="ECO:0007669"/>
    <property type="project" value="InterPro"/>
</dbReference>
<dbReference type="PROSITE" id="PS50113">
    <property type="entry name" value="PAC"/>
    <property type="match status" value="1"/>
</dbReference>
<dbReference type="EC" id="2.7.13.3" evidence="2"/>
<accession>A0A1W1HDC7</accession>
<evidence type="ECO:0000259" key="10">
    <source>
        <dbReference type="PROSITE" id="PS50109"/>
    </source>
</evidence>
<dbReference type="InterPro" id="IPR036890">
    <property type="entry name" value="HATPase_C_sf"/>
</dbReference>
<keyword evidence="7" id="KW-0067">ATP-binding</keyword>
<dbReference type="STRING" id="1246637.MTBBW1_2280039"/>
<evidence type="ECO:0000313" key="14">
    <source>
        <dbReference type="Proteomes" id="UP000191931"/>
    </source>
</evidence>
<dbReference type="SUPFAM" id="SSF55874">
    <property type="entry name" value="ATPase domain of HSP90 chaperone/DNA topoisomerase II/histidine kinase"/>
    <property type="match status" value="1"/>
</dbReference>
<dbReference type="CDD" id="cd00156">
    <property type="entry name" value="REC"/>
    <property type="match status" value="1"/>
</dbReference>
<evidence type="ECO:0000256" key="7">
    <source>
        <dbReference type="ARBA" id="ARBA00022840"/>
    </source>
</evidence>
<evidence type="ECO:0000259" key="12">
    <source>
        <dbReference type="PROSITE" id="PS50113"/>
    </source>
</evidence>
<dbReference type="PANTHER" id="PTHR43065">
    <property type="entry name" value="SENSOR HISTIDINE KINASE"/>
    <property type="match status" value="1"/>
</dbReference>
<dbReference type="InterPro" id="IPR000700">
    <property type="entry name" value="PAS-assoc_C"/>
</dbReference>
<evidence type="ECO:0000256" key="9">
    <source>
        <dbReference type="PROSITE-ProRule" id="PRU00169"/>
    </source>
</evidence>
<dbReference type="CDD" id="cd00075">
    <property type="entry name" value="HATPase"/>
    <property type="match status" value="1"/>
</dbReference>
<keyword evidence="14" id="KW-1185">Reference proteome</keyword>
<organism evidence="13 14">
    <name type="scientific">Desulfamplus magnetovallimortis</name>
    <dbReference type="NCBI Taxonomy" id="1246637"/>
    <lineage>
        <taxon>Bacteria</taxon>
        <taxon>Pseudomonadati</taxon>
        <taxon>Thermodesulfobacteriota</taxon>
        <taxon>Desulfobacteria</taxon>
        <taxon>Desulfobacterales</taxon>
        <taxon>Desulfobacteraceae</taxon>
        <taxon>Desulfamplus</taxon>
    </lineage>
</organism>
<keyword evidence="5" id="KW-0547">Nucleotide-binding</keyword>
<sequence>MAEKILLIDNSESHARALKLYLERSRLSVLIASSSGEMEKQFEKRDFDILLVDPFFQGGDISAVIEKFKAVNPMVQVIVFCEKKHIDKAMDNLGSVAINFLERPVNSKALDLAVVHAKRCISNERRLANYSQRLSDLQNAQALYHQLFNESPCYISVQNRDLRITAANTLFQRDFGKQIGGHCYEIYKHRESPCPDCPVVQTFEDGKSRNTEEIVTSISGKQYNVLTQTAPIIDDNGEITQVMEMSTNITQIRQLQDHLSSLGLMLGSMSHGVKGMLTALDGGIYQMESGMKKNDPERTEKAFELIKQMADRIKKMVLEILYYAKSRELQYESVGSVEMFNTVISTITNLAANNNVAIKTQIPQNLGEIEIDPNWVQSALVNLAENAVDACRYDNDKDKDSHQVEFSMWEEKDAAGEKICISICDNGMGMDQETREKMFTLFFTSKGSQGTGLGLFIANRVIKQHGGSISVKSSPGKGTCFELWLPRKRSDVSMVEKSIESLHKTKNCSTEGVMIKETIMDSGLNDASYH</sequence>
<evidence type="ECO:0000256" key="5">
    <source>
        <dbReference type="ARBA" id="ARBA00022741"/>
    </source>
</evidence>
<dbReference type="PANTHER" id="PTHR43065:SF46">
    <property type="entry name" value="C4-DICARBOXYLATE TRANSPORT SENSOR PROTEIN DCTB"/>
    <property type="match status" value="1"/>
</dbReference>
<keyword evidence="3 9" id="KW-0597">Phosphoprotein</keyword>
<feature type="domain" description="Response regulatory" evidence="11">
    <location>
        <begin position="4"/>
        <end position="118"/>
    </location>
</feature>
<dbReference type="Gene3D" id="3.30.565.10">
    <property type="entry name" value="Histidine kinase-like ATPase, C-terminal domain"/>
    <property type="match status" value="1"/>
</dbReference>
<reference evidence="13 14" key="1">
    <citation type="submission" date="2017-03" db="EMBL/GenBank/DDBJ databases">
        <authorList>
            <person name="Afonso C.L."/>
            <person name="Miller P.J."/>
            <person name="Scott M.A."/>
            <person name="Spackman E."/>
            <person name="Goraichik I."/>
            <person name="Dimitrov K.M."/>
            <person name="Suarez D.L."/>
            <person name="Swayne D.E."/>
        </authorList>
    </citation>
    <scope>NUCLEOTIDE SEQUENCE [LARGE SCALE GENOMIC DNA]</scope>
    <source>
        <strain evidence="13">PRJEB14757</strain>
    </source>
</reference>
<dbReference type="Proteomes" id="UP000191931">
    <property type="component" value="Unassembled WGS sequence"/>
</dbReference>
<evidence type="ECO:0000259" key="11">
    <source>
        <dbReference type="PROSITE" id="PS50110"/>
    </source>
</evidence>
<dbReference type="InterPro" id="IPR003661">
    <property type="entry name" value="HisK_dim/P_dom"/>
</dbReference>
<dbReference type="InterPro" id="IPR003594">
    <property type="entry name" value="HATPase_dom"/>
</dbReference>
<dbReference type="SUPFAM" id="SSF52172">
    <property type="entry name" value="CheY-like"/>
    <property type="match status" value="1"/>
</dbReference>
<dbReference type="RefSeq" id="WP_080808569.1">
    <property type="nucleotide sequence ID" value="NZ_LT828561.1"/>
</dbReference>
<dbReference type="Pfam" id="PF02518">
    <property type="entry name" value="HATPase_c"/>
    <property type="match status" value="1"/>
</dbReference>
<evidence type="ECO:0000256" key="1">
    <source>
        <dbReference type="ARBA" id="ARBA00000085"/>
    </source>
</evidence>
<evidence type="ECO:0000256" key="8">
    <source>
        <dbReference type="ARBA" id="ARBA00023012"/>
    </source>
</evidence>
<feature type="modified residue" description="4-aspartylphosphate" evidence="9">
    <location>
        <position position="53"/>
    </location>
</feature>
<dbReference type="InterPro" id="IPR011006">
    <property type="entry name" value="CheY-like_superfamily"/>
</dbReference>
<dbReference type="InterPro" id="IPR004358">
    <property type="entry name" value="Sig_transdc_His_kin-like_C"/>
</dbReference>